<comment type="subcellular location">
    <subcellularLocation>
        <location evidence="1">Cytoplasm</location>
    </subcellularLocation>
</comment>
<dbReference type="EMBL" id="HBDY01002340">
    <property type="protein sequence ID" value="CAD8229421.1"/>
    <property type="molecule type" value="Transcribed_RNA"/>
</dbReference>
<keyword evidence="3" id="KW-0963">Cytoplasm</keyword>
<dbReference type="InterPro" id="IPR019769">
    <property type="entry name" value="Trans_elong_IF5A_hypusine_site"/>
</dbReference>
<evidence type="ECO:0000256" key="7">
    <source>
        <dbReference type="ARBA" id="ARBA00023071"/>
    </source>
</evidence>
<dbReference type="GO" id="GO:0003723">
    <property type="term" value="F:RNA binding"/>
    <property type="evidence" value="ECO:0007669"/>
    <property type="project" value="UniProtKB-KW"/>
</dbReference>
<keyword evidence="7 8" id="KW-0385">Hypusine</keyword>
<dbReference type="GO" id="GO:0045905">
    <property type="term" value="P:positive regulation of translational termination"/>
    <property type="evidence" value="ECO:0007669"/>
    <property type="project" value="UniProtKB-UniRule"/>
</dbReference>
<dbReference type="PROSITE" id="PS00302">
    <property type="entry name" value="IF5A_HYPUSINE"/>
    <property type="match status" value="1"/>
</dbReference>
<dbReference type="InterPro" id="IPR008991">
    <property type="entry name" value="Translation_prot_SH3-like_sf"/>
</dbReference>
<comment type="PTM">
    <text evidence="8">eIF-5A seems to be the only eukaryotic protein to have a hypusine residue which is a post-translational modification of a lysine by the addition of a butylamino group.</text>
</comment>
<dbReference type="SMART" id="SM01376">
    <property type="entry name" value="eIF-5a"/>
    <property type="match status" value="1"/>
</dbReference>
<dbReference type="FunFam" id="2.40.50.140:FF:000034">
    <property type="entry name" value="Eukaryotic translation initiation factor 5A"/>
    <property type="match status" value="1"/>
</dbReference>
<sequence length="164" mass="17939">MSDDDVEQFETADSGASTTYPMQAGNVRKGGFMVIKGRPTKVIDVTTSKTGKHGHAKCHFTATDIFTGKKVEELVPSSHNLEVPLVNRDDYTLVDLNDEGFLGLMDDSGNVREDLKLPSGHDEAEALARQIQSQFDEGKELILTVLKSMGEEQVNASKEAPKQD</sequence>
<dbReference type="FunFam" id="2.30.30.30:FF:000007">
    <property type="entry name" value="Eukaryotic translation initiation factor 5A"/>
    <property type="match status" value="1"/>
</dbReference>
<dbReference type="Gene3D" id="2.30.30.30">
    <property type="match status" value="1"/>
</dbReference>
<dbReference type="OMA" id="AKCHFTA"/>
<dbReference type="SUPFAM" id="SSF50249">
    <property type="entry name" value="Nucleic acid-binding proteins"/>
    <property type="match status" value="1"/>
</dbReference>
<evidence type="ECO:0000256" key="8">
    <source>
        <dbReference type="RuleBase" id="RU362005"/>
    </source>
</evidence>
<evidence type="ECO:0000256" key="9">
    <source>
        <dbReference type="SAM" id="MobiDB-lite"/>
    </source>
</evidence>
<evidence type="ECO:0000256" key="4">
    <source>
        <dbReference type="ARBA" id="ARBA00022768"/>
    </source>
</evidence>
<dbReference type="GO" id="GO:0005737">
    <property type="term" value="C:cytoplasm"/>
    <property type="evidence" value="ECO:0007669"/>
    <property type="project" value="UniProtKB-SubCell"/>
</dbReference>
<evidence type="ECO:0000256" key="1">
    <source>
        <dbReference type="ARBA" id="ARBA00004496"/>
    </source>
</evidence>
<dbReference type="InterPro" id="IPR014722">
    <property type="entry name" value="Rib_uL2_dom2"/>
</dbReference>
<comment type="similarity">
    <text evidence="2 8">Belongs to the eIF-5A family.</text>
</comment>
<dbReference type="CDD" id="cd04468">
    <property type="entry name" value="S1_eIF5A"/>
    <property type="match status" value="1"/>
</dbReference>
<accession>A0A7R9T9P9</accession>
<gene>
    <name evidence="11" type="ORF">MPUS1402_LOCUS1783</name>
</gene>
<dbReference type="InterPro" id="IPR020189">
    <property type="entry name" value="IF5A_C"/>
</dbReference>
<name>A0A7R9T9P9_MICPS</name>
<keyword evidence="4" id="KW-0251">Elongation factor</keyword>
<dbReference type="PANTHER" id="PTHR11673">
    <property type="entry name" value="TRANSLATION INITIATION FACTOR 5A FAMILY MEMBER"/>
    <property type="match status" value="1"/>
</dbReference>
<feature type="domain" description="Translation initiation factor 5A C-terminal" evidence="10">
    <location>
        <begin position="85"/>
        <end position="158"/>
    </location>
</feature>
<comment type="function">
    <text evidence="8">Translation factor that promotes translation elongation and termination, particularly upon ribosome stalling at specific amino acid sequence contexts. Binds between the exit (E) and peptidyl (P) site of the ribosome and promotes rescue of stalled ribosome: specifically required for efficient translation of polyproline-containing peptides as well as other motifs that stall the ribosome. Acts as ribosome quality control (RQC) cofactor by joining the RQC complex to facilitate peptidyl transfer during CAT tailing step.</text>
</comment>
<dbReference type="Gene3D" id="2.40.50.140">
    <property type="entry name" value="Nucleic acid-binding proteins"/>
    <property type="match status" value="1"/>
</dbReference>
<dbReference type="InterPro" id="IPR048670">
    <property type="entry name" value="IF5A-like_N"/>
</dbReference>
<reference evidence="11" key="1">
    <citation type="submission" date="2021-01" db="EMBL/GenBank/DDBJ databases">
        <authorList>
            <person name="Corre E."/>
            <person name="Pelletier E."/>
            <person name="Niang G."/>
            <person name="Scheremetjew M."/>
            <person name="Finn R."/>
            <person name="Kale V."/>
            <person name="Holt S."/>
            <person name="Cochrane G."/>
            <person name="Meng A."/>
            <person name="Brown T."/>
            <person name="Cohen L."/>
        </authorList>
    </citation>
    <scope>NUCLEOTIDE SEQUENCE</scope>
    <source>
        <strain evidence="11">RCC1614</strain>
    </source>
</reference>
<evidence type="ECO:0000256" key="6">
    <source>
        <dbReference type="ARBA" id="ARBA00022917"/>
    </source>
</evidence>
<feature type="region of interest" description="Disordered" evidence="9">
    <location>
        <begin position="1"/>
        <end position="23"/>
    </location>
</feature>
<dbReference type="InterPro" id="IPR012340">
    <property type="entry name" value="NA-bd_OB-fold"/>
</dbReference>
<dbReference type="InterPro" id="IPR001884">
    <property type="entry name" value="IF5A-like"/>
</dbReference>
<feature type="compositionally biased region" description="Acidic residues" evidence="9">
    <location>
        <begin position="1"/>
        <end position="10"/>
    </location>
</feature>
<proteinExistence type="inferred from homology"/>
<evidence type="ECO:0000256" key="2">
    <source>
        <dbReference type="ARBA" id="ARBA00006016"/>
    </source>
</evidence>
<dbReference type="GO" id="GO:0045901">
    <property type="term" value="P:positive regulation of translational elongation"/>
    <property type="evidence" value="ECO:0007669"/>
    <property type="project" value="UniProtKB-UniRule"/>
</dbReference>
<keyword evidence="6 8" id="KW-0648">Protein biosynthesis</keyword>
<dbReference type="Pfam" id="PF21485">
    <property type="entry name" value="IF5A-like_N"/>
    <property type="match status" value="1"/>
</dbReference>
<evidence type="ECO:0000259" key="10">
    <source>
        <dbReference type="SMART" id="SM01376"/>
    </source>
</evidence>
<dbReference type="SUPFAM" id="SSF50104">
    <property type="entry name" value="Translation proteins SH3-like domain"/>
    <property type="match status" value="1"/>
</dbReference>
<evidence type="ECO:0000256" key="5">
    <source>
        <dbReference type="ARBA" id="ARBA00022884"/>
    </source>
</evidence>
<dbReference type="NCBIfam" id="TIGR00037">
    <property type="entry name" value="eIF_5A"/>
    <property type="match status" value="1"/>
</dbReference>
<evidence type="ECO:0000256" key="3">
    <source>
        <dbReference type="ARBA" id="ARBA00022490"/>
    </source>
</evidence>
<protein>
    <recommendedName>
        <fullName evidence="8">Eukaryotic translation initiation factor 5A</fullName>
        <shortName evidence="8">eIF-5A</shortName>
    </recommendedName>
</protein>
<dbReference type="Pfam" id="PF01287">
    <property type="entry name" value="eIF-5a"/>
    <property type="match status" value="1"/>
</dbReference>
<dbReference type="AlphaFoldDB" id="A0A7R9T9P9"/>
<organism evidence="11">
    <name type="scientific">Micromonas pusilla</name>
    <name type="common">Picoplanktonic green alga</name>
    <name type="synonym">Chromulina pusilla</name>
    <dbReference type="NCBI Taxonomy" id="38833"/>
    <lineage>
        <taxon>Eukaryota</taxon>
        <taxon>Viridiplantae</taxon>
        <taxon>Chlorophyta</taxon>
        <taxon>Mamiellophyceae</taxon>
        <taxon>Mamiellales</taxon>
        <taxon>Mamiellaceae</taxon>
        <taxon>Micromonas</taxon>
    </lineage>
</organism>
<dbReference type="GO" id="GO:0043022">
    <property type="term" value="F:ribosome binding"/>
    <property type="evidence" value="ECO:0007669"/>
    <property type="project" value="UniProtKB-UniRule"/>
</dbReference>
<evidence type="ECO:0000313" key="11">
    <source>
        <dbReference type="EMBL" id="CAD8229421.1"/>
    </source>
</evidence>
<dbReference type="GO" id="GO:0003746">
    <property type="term" value="F:translation elongation factor activity"/>
    <property type="evidence" value="ECO:0007669"/>
    <property type="project" value="UniProtKB-UniRule"/>
</dbReference>
<dbReference type="PIRSF" id="PIRSF003025">
    <property type="entry name" value="eIF5A"/>
    <property type="match status" value="1"/>
</dbReference>
<keyword evidence="5" id="KW-0694">RNA-binding</keyword>